<dbReference type="OrthoDB" id="5289162at2"/>
<keyword evidence="6 11" id="KW-0732">Signal</keyword>
<comment type="subunit">
    <text evidence="2">Homotrimer.</text>
</comment>
<protein>
    <submittedName>
        <fullName evidence="13">Porin</fullName>
    </submittedName>
</protein>
<dbReference type="Gene3D" id="2.40.160.10">
    <property type="entry name" value="Porin"/>
    <property type="match status" value="1"/>
</dbReference>
<dbReference type="AlphaFoldDB" id="A0A388S9I1"/>
<feature type="signal peptide" evidence="11">
    <location>
        <begin position="1"/>
        <end position="20"/>
    </location>
</feature>
<dbReference type="InterPro" id="IPR050298">
    <property type="entry name" value="Gram-neg_bact_OMP"/>
</dbReference>
<keyword evidence="5" id="KW-0812">Transmembrane</keyword>
<keyword evidence="10" id="KW-0998">Cell outer membrane</keyword>
<keyword evidence="9" id="KW-0472">Membrane</keyword>
<comment type="caution">
    <text evidence="13">The sequence shown here is derived from an EMBL/GenBank/DDBJ whole genome shotgun (WGS) entry which is preliminary data.</text>
</comment>
<dbReference type="CDD" id="cd00342">
    <property type="entry name" value="gram_neg_porins"/>
    <property type="match status" value="1"/>
</dbReference>
<dbReference type="Pfam" id="PF13609">
    <property type="entry name" value="Porin_4"/>
    <property type="match status" value="1"/>
</dbReference>
<dbReference type="InterPro" id="IPR033900">
    <property type="entry name" value="Gram_neg_porin_domain"/>
</dbReference>
<dbReference type="PANTHER" id="PTHR34501:SF9">
    <property type="entry name" value="MAJOR OUTER MEMBRANE PROTEIN P.IA"/>
    <property type="match status" value="1"/>
</dbReference>
<dbReference type="PANTHER" id="PTHR34501">
    <property type="entry name" value="PROTEIN YDDL-RELATED"/>
    <property type="match status" value="1"/>
</dbReference>
<evidence type="ECO:0000256" key="5">
    <source>
        <dbReference type="ARBA" id="ARBA00022692"/>
    </source>
</evidence>
<dbReference type="GO" id="GO:0015288">
    <property type="term" value="F:porin activity"/>
    <property type="evidence" value="ECO:0007669"/>
    <property type="project" value="UniProtKB-KW"/>
</dbReference>
<evidence type="ECO:0000313" key="13">
    <source>
        <dbReference type="EMBL" id="GBO92922.1"/>
    </source>
</evidence>
<evidence type="ECO:0000256" key="11">
    <source>
        <dbReference type="SAM" id="SignalP"/>
    </source>
</evidence>
<evidence type="ECO:0000256" key="10">
    <source>
        <dbReference type="ARBA" id="ARBA00023237"/>
    </source>
</evidence>
<accession>A0A388S9I1</accession>
<evidence type="ECO:0000256" key="6">
    <source>
        <dbReference type="ARBA" id="ARBA00022729"/>
    </source>
</evidence>
<organism evidence="13 14">
    <name type="scientific">Mesosutterella multiformis</name>
    <dbReference type="NCBI Taxonomy" id="2259133"/>
    <lineage>
        <taxon>Bacteria</taxon>
        <taxon>Pseudomonadati</taxon>
        <taxon>Pseudomonadota</taxon>
        <taxon>Betaproteobacteria</taxon>
        <taxon>Burkholderiales</taxon>
        <taxon>Sutterellaceae</taxon>
        <taxon>Mesosutterella</taxon>
    </lineage>
</organism>
<evidence type="ECO:0000256" key="2">
    <source>
        <dbReference type="ARBA" id="ARBA00011233"/>
    </source>
</evidence>
<dbReference type="EMBL" id="BGZJ01000001">
    <property type="protein sequence ID" value="GBO92922.1"/>
    <property type="molecule type" value="Genomic_DNA"/>
</dbReference>
<evidence type="ECO:0000259" key="12">
    <source>
        <dbReference type="Pfam" id="PF13609"/>
    </source>
</evidence>
<comment type="subcellular location">
    <subcellularLocation>
        <location evidence="1">Cell outer membrane</location>
        <topology evidence="1">Multi-pass membrane protein</topology>
    </subcellularLocation>
</comment>
<keyword evidence="4" id="KW-1134">Transmembrane beta strand</keyword>
<feature type="chain" id="PRO_5017359922" evidence="11">
    <location>
        <begin position="21"/>
        <end position="372"/>
    </location>
</feature>
<evidence type="ECO:0000256" key="3">
    <source>
        <dbReference type="ARBA" id="ARBA00022448"/>
    </source>
</evidence>
<keyword evidence="3" id="KW-0813">Transport</keyword>
<name>A0A388S9I1_9BURK</name>
<proteinExistence type="predicted"/>
<dbReference type="SUPFAM" id="SSF56935">
    <property type="entry name" value="Porins"/>
    <property type="match status" value="1"/>
</dbReference>
<dbReference type="GO" id="GO:0046930">
    <property type="term" value="C:pore complex"/>
    <property type="evidence" value="ECO:0007669"/>
    <property type="project" value="UniProtKB-KW"/>
</dbReference>
<evidence type="ECO:0000256" key="9">
    <source>
        <dbReference type="ARBA" id="ARBA00023136"/>
    </source>
</evidence>
<evidence type="ECO:0000256" key="8">
    <source>
        <dbReference type="ARBA" id="ARBA00023114"/>
    </source>
</evidence>
<dbReference type="Proteomes" id="UP000266091">
    <property type="component" value="Unassembled WGS sequence"/>
</dbReference>
<keyword evidence="14" id="KW-1185">Reference proteome</keyword>
<dbReference type="RefSeq" id="WP_116269415.1">
    <property type="nucleotide sequence ID" value="NZ_BGZJ01000001.1"/>
</dbReference>
<evidence type="ECO:0000256" key="4">
    <source>
        <dbReference type="ARBA" id="ARBA00022452"/>
    </source>
</evidence>
<gene>
    <name evidence="13" type="ORF">MESMUL_02760</name>
</gene>
<keyword evidence="7" id="KW-0406">Ion transport</keyword>
<evidence type="ECO:0000256" key="1">
    <source>
        <dbReference type="ARBA" id="ARBA00004571"/>
    </source>
</evidence>
<evidence type="ECO:0000313" key="14">
    <source>
        <dbReference type="Proteomes" id="UP000266091"/>
    </source>
</evidence>
<keyword evidence="8" id="KW-0626">Porin</keyword>
<feature type="domain" description="Porin" evidence="12">
    <location>
        <begin position="7"/>
        <end position="346"/>
    </location>
</feature>
<evidence type="ECO:0000256" key="7">
    <source>
        <dbReference type="ARBA" id="ARBA00023065"/>
    </source>
</evidence>
<dbReference type="GO" id="GO:0009279">
    <property type="term" value="C:cell outer membrane"/>
    <property type="evidence" value="ECO:0007669"/>
    <property type="project" value="UniProtKB-SubCell"/>
</dbReference>
<sequence length="372" mass="38876">MKKSLVAAALLGTFAASAFAAPSVTLYGRVDTGLAYTHKNLDNDTSSTNTVEMTSGFSTGNRWGLTGTEDIGNAKVGFVLESGFNSDDGASGQDGRLFGREAQVNVSGAYGTLYAGRLGSVNSDNGTLGYLGDVSAFPSGFGIVGSQAGSTGTAYGRYDNVLAYQTPAFSGLQAAAMYSFKADSKKDTTTRENTSFADRYAAAGLRYKAGKAAVVLAGDYTLYSNSNATYKNLDNGYSVILGGNYDFGVAKVFAKATYFDNQASATDSFSLLSDSKTVGVEGWGVELSTAVPAFGGTVLGTVGYRDAKNVDNSDAKFKRWNAALGYAYAFSKRTSVYAAAGYAQEKSNAKDRNAKDRKASAAQAGFGLVHKF</sequence>
<dbReference type="InterPro" id="IPR023614">
    <property type="entry name" value="Porin_dom_sf"/>
</dbReference>
<dbReference type="GO" id="GO:0006811">
    <property type="term" value="P:monoatomic ion transport"/>
    <property type="evidence" value="ECO:0007669"/>
    <property type="project" value="UniProtKB-KW"/>
</dbReference>
<reference evidence="13 14" key="1">
    <citation type="journal article" date="2018" name="Int. J. Syst. Evol. Microbiol.">
        <title>Mesosutterella multiformis gen. nov., sp. nov., a member of the family Sutterellaceae and Sutterella megalosphaeroides sp. nov., isolated from human faeces.</title>
        <authorList>
            <person name="Sakamoto M."/>
            <person name="Ikeyama N."/>
            <person name="Kunihiro T."/>
            <person name="Iino T."/>
            <person name="Yuki M."/>
            <person name="Ohkuma M."/>
        </authorList>
    </citation>
    <scope>NUCLEOTIDE SEQUENCE [LARGE SCALE GENOMIC DNA]</scope>
    <source>
        <strain evidence="13 14">4NBBH2</strain>
    </source>
</reference>